<name>A0ABS2R4J1_9BACI</name>
<dbReference type="PANTHER" id="PTHR12736">
    <property type="entry name" value="LANC-LIKE PROTEIN"/>
    <property type="match status" value="1"/>
</dbReference>
<evidence type="ECO:0000313" key="2">
    <source>
        <dbReference type="Proteomes" id="UP000823485"/>
    </source>
</evidence>
<dbReference type="Proteomes" id="UP000823485">
    <property type="component" value="Unassembled WGS sequence"/>
</dbReference>
<accession>A0ABS2R4J1</accession>
<dbReference type="Pfam" id="PF05147">
    <property type="entry name" value="LANC_like"/>
    <property type="match status" value="1"/>
</dbReference>
<proteinExistence type="predicted"/>
<dbReference type="PANTHER" id="PTHR12736:SF7">
    <property type="entry name" value="LANC-LIKE PROTEIN 3"/>
    <property type="match status" value="1"/>
</dbReference>
<reference evidence="1 2" key="1">
    <citation type="submission" date="2021-01" db="EMBL/GenBank/DDBJ databases">
        <title>Genomic Encyclopedia of Type Strains, Phase IV (KMG-IV): sequencing the most valuable type-strain genomes for metagenomic binning, comparative biology and taxonomic classification.</title>
        <authorList>
            <person name="Goeker M."/>
        </authorList>
    </citation>
    <scope>NUCLEOTIDE SEQUENCE [LARGE SCALE GENOMIC DNA]</scope>
    <source>
        <strain evidence="1 2">DSM 105453</strain>
    </source>
</reference>
<sequence>MGKLDDQSAIINMRQIINDIAYKMKDPKWVKDIACADSNRNAEGRNPWESCSLSQGYPGIILFYSKLDLLYPDEGWDAVTHDYLMALHKEMGINRLDDVSLYSGLTGIAFAVMHASRGGQRYTGFLQELNSLAFERIKQFLREGFETFGEVKGTSPFWYDPMSGLSGLAVYLRELRMGETAQCLYKEVMDNLVRLTKEINIDGKKVPGWYIPRQYQFNQDYQTMYPNGNFNCGMSHGIAGPLAVLAGASLEGFEVKGQREAIWDISQWLLSKKRVREEDISWPDIISFEHEVFGETNSNVEFPDAWCYGMPGIAYSLYLAGKVLNEKGLIRETVDAYTSIMKKELTDTSVSGFSFCHGVSGNMHILHKMIRKEEEYFSLYKERLNEYANLLIDRYNPDTPFGFIDYENKELQKPGLLEGSAGICLSILEFIHGADLKWDSPFLLF</sequence>
<dbReference type="InterPro" id="IPR007822">
    <property type="entry name" value="LANC-like"/>
</dbReference>
<organism evidence="1 2">
    <name type="scientific">Siminovitchia thermophila</name>
    <dbReference type="NCBI Taxonomy" id="1245522"/>
    <lineage>
        <taxon>Bacteria</taxon>
        <taxon>Bacillati</taxon>
        <taxon>Bacillota</taxon>
        <taxon>Bacilli</taxon>
        <taxon>Bacillales</taxon>
        <taxon>Bacillaceae</taxon>
        <taxon>Siminovitchia</taxon>
    </lineage>
</organism>
<dbReference type="EMBL" id="JAFBFH010000008">
    <property type="protein sequence ID" value="MBM7714533.1"/>
    <property type="molecule type" value="Genomic_DNA"/>
</dbReference>
<dbReference type="CDD" id="cd04793">
    <property type="entry name" value="LanC"/>
    <property type="match status" value="1"/>
</dbReference>
<dbReference type="RefSeq" id="WP_077112447.1">
    <property type="nucleotide sequence ID" value="NZ_JAFBFH010000008.1"/>
</dbReference>
<dbReference type="SUPFAM" id="SSF158745">
    <property type="entry name" value="LanC-like"/>
    <property type="match status" value="1"/>
</dbReference>
<dbReference type="PRINTS" id="PR01955">
    <property type="entry name" value="LANCFRANKIA"/>
</dbReference>
<keyword evidence="2" id="KW-1185">Reference proteome</keyword>
<comment type="caution">
    <text evidence="1">The sequence shown here is derived from an EMBL/GenBank/DDBJ whole genome shotgun (WGS) entry which is preliminary data.</text>
</comment>
<gene>
    <name evidence="1" type="ORF">JOC94_001505</name>
</gene>
<dbReference type="InterPro" id="IPR033889">
    <property type="entry name" value="LanC"/>
</dbReference>
<protein>
    <submittedName>
        <fullName evidence="1">Lantibiotic modifying enzyme</fullName>
    </submittedName>
</protein>
<dbReference type="PRINTS" id="PR01950">
    <property type="entry name" value="LANCSUPER"/>
</dbReference>
<evidence type="ECO:0000313" key="1">
    <source>
        <dbReference type="EMBL" id="MBM7714533.1"/>
    </source>
</evidence>
<dbReference type="SMART" id="SM01260">
    <property type="entry name" value="LANC_like"/>
    <property type="match status" value="1"/>
</dbReference>
<dbReference type="Gene3D" id="1.50.10.20">
    <property type="match status" value="1"/>
</dbReference>